<dbReference type="AlphaFoldDB" id="A0A8S2HLB9"/>
<feature type="compositionally biased region" description="Polar residues" evidence="1">
    <location>
        <begin position="833"/>
        <end position="847"/>
    </location>
</feature>
<sequence length="1005" mass="114668">MKWRLQRPGDRCVYWWPEVDPVIGLTFALNLSMLVGKKAKIIVYDGRWFVDSQGQIKWKGEQQQNQRRTQVVTLQDHVVDQLPKYIQDGIFKNIKERVWPTSYSIPIEEVEDRLLDLVKPFVNLDWIELVPEKLNEQTEDLISGNFHLLVGADGAESFIRKYCNIQMISEGTAYSCAIAYTIPNPNDQPLHQAINCVLSSAQTRYLVHSSASSRHAHLNIRLNQEEYVELQGYIQQFKREQRTTIDLQNHEQCPHSPVWTIIREGLKFFNVPPQYVLRATAIQINVRLASVVVKELNYQTEEGRNCTNTHLAFLTGDAAMNVHFLLGYGMNSGMKEAMALARNISNSYKENAWDPNCLKFIDFIEFIGFMAKIMAREQQGRSLRVLTTNPMVEKFQIETDGSKYIESTQELTQMLQNTRDELQSNADWPHKNFKVSNDELCKAVKRVLYTAVAQLNLALPWVTKDWGKVEVLVEKTFPSDSLRYVTIPQQQSQRAITYRQQRSTVTENTTPYILWFRDGSETQFNSDLTSSSNSVHYVNTAAEVQNWFDQNSAEIEERNKQLKVISPWQDEKTTIALIDLIRRSRLPQTPILIYTNQQNEATVARRYFQNVIITDNPNEIHGFIQNSFSSEQWEYISLLTPTRLTAPPPPTHPKLQTQQPTSQRIVWVAHRTDHRRQILRESGADSTSNVLFLPTYDDLTRYLREDSEQPGGPTITSLKLICHGYFDSGPKNCIDILRLCDGYRFETSILVYTPDTDKFTSCIRKNYSDGNAQLRRLTITQKRADVVRFLARSTTQMRKSELFQSSSSASPSMTSTGPRRVDPSPSMSSQSPKQAQRSASIASTSPRQVDRHQSSTGPRRADRSPSMTSTRSRQVDRRPSSAGPWRADRSPSMTSTRLSRVAPSPSMSSQNPMQAQRSASVTSTSPRQVARRPSTTSPSRTDRSPSLTNTSPRQVDQRPSSAGPWRADRSPSMTSTSPRQVDRRPFVASISPMRINRSPYKSSAV</sequence>
<evidence type="ECO:0000313" key="2">
    <source>
        <dbReference type="EMBL" id="CAF0878436.1"/>
    </source>
</evidence>
<dbReference type="Gene3D" id="3.30.9.10">
    <property type="entry name" value="D-Amino Acid Oxidase, subunit A, domain 2"/>
    <property type="match status" value="1"/>
</dbReference>
<feature type="compositionally biased region" description="Low complexity" evidence="1">
    <location>
        <begin position="823"/>
        <end position="832"/>
    </location>
</feature>
<feature type="compositionally biased region" description="Low complexity" evidence="1">
    <location>
        <begin position="902"/>
        <end position="916"/>
    </location>
</feature>
<dbReference type="Gene3D" id="3.50.50.60">
    <property type="entry name" value="FAD/NAD(P)-binding domain"/>
    <property type="match status" value="1"/>
</dbReference>
<dbReference type="EMBL" id="CAJNOK010002873">
    <property type="protein sequence ID" value="CAF0878436.1"/>
    <property type="molecule type" value="Genomic_DNA"/>
</dbReference>
<feature type="compositionally biased region" description="Polar residues" evidence="1">
    <location>
        <begin position="947"/>
        <end position="960"/>
    </location>
</feature>
<feature type="region of interest" description="Disordered" evidence="1">
    <location>
        <begin position="798"/>
        <end position="1005"/>
    </location>
</feature>
<evidence type="ECO:0000313" key="3">
    <source>
        <dbReference type="EMBL" id="CAF3662473.1"/>
    </source>
</evidence>
<proteinExistence type="predicted"/>
<feature type="compositionally biased region" description="Basic and acidic residues" evidence="1">
    <location>
        <begin position="848"/>
        <end position="863"/>
    </location>
</feature>
<name>A0A8S2HLB9_9BILA</name>
<dbReference type="Proteomes" id="UP000677228">
    <property type="component" value="Unassembled WGS sequence"/>
</dbReference>
<feature type="compositionally biased region" description="Low complexity" evidence="1">
    <location>
        <begin position="802"/>
        <end position="815"/>
    </location>
</feature>
<reference evidence="3" key="1">
    <citation type="submission" date="2021-02" db="EMBL/GenBank/DDBJ databases">
        <authorList>
            <person name="Nowell W R."/>
        </authorList>
    </citation>
    <scope>NUCLEOTIDE SEQUENCE</scope>
</reference>
<protein>
    <submittedName>
        <fullName evidence="3">Uncharacterized protein</fullName>
    </submittedName>
</protein>
<evidence type="ECO:0000313" key="4">
    <source>
        <dbReference type="Proteomes" id="UP000682733"/>
    </source>
</evidence>
<comment type="caution">
    <text evidence="3">The sequence shown here is derived from an EMBL/GenBank/DDBJ whole genome shotgun (WGS) entry which is preliminary data.</text>
</comment>
<dbReference type="EMBL" id="CAJOBA010002874">
    <property type="protein sequence ID" value="CAF3662473.1"/>
    <property type="molecule type" value="Genomic_DNA"/>
</dbReference>
<accession>A0A8S2HLB9</accession>
<evidence type="ECO:0000256" key="1">
    <source>
        <dbReference type="SAM" id="MobiDB-lite"/>
    </source>
</evidence>
<feature type="compositionally biased region" description="Polar residues" evidence="1">
    <location>
        <begin position="917"/>
        <end position="927"/>
    </location>
</feature>
<dbReference type="InterPro" id="IPR036188">
    <property type="entry name" value="FAD/NAD-bd_sf"/>
</dbReference>
<dbReference type="SUPFAM" id="SSF51905">
    <property type="entry name" value="FAD/NAD(P)-binding domain"/>
    <property type="match status" value="1"/>
</dbReference>
<organism evidence="3 4">
    <name type="scientific">Didymodactylos carnosus</name>
    <dbReference type="NCBI Taxonomy" id="1234261"/>
    <lineage>
        <taxon>Eukaryota</taxon>
        <taxon>Metazoa</taxon>
        <taxon>Spiralia</taxon>
        <taxon>Gnathifera</taxon>
        <taxon>Rotifera</taxon>
        <taxon>Eurotatoria</taxon>
        <taxon>Bdelloidea</taxon>
        <taxon>Philodinida</taxon>
        <taxon>Philodinidae</taxon>
        <taxon>Didymodactylos</taxon>
    </lineage>
</organism>
<dbReference type="Proteomes" id="UP000682733">
    <property type="component" value="Unassembled WGS sequence"/>
</dbReference>
<gene>
    <name evidence="2" type="ORF">OVA965_LOCUS8492</name>
    <name evidence="3" type="ORF">TMI583_LOCUS8488</name>
</gene>